<name>A0A9P8Q6J3_WICPI</name>
<keyword evidence="5" id="KW-1185">Reference proteome</keyword>
<dbReference type="InterPro" id="IPR002347">
    <property type="entry name" value="SDR_fam"/>
</dbReference>
<sequence length="247" mass="27082">MSGKTIFITGGNKGIGYQLVSLLSSDSSNVILVAIRDVNSPSAALAQLVKDNSKIKLVQLELSHQEDIDSIPNQIDSILGKDAAIDLFLSNAGIGDDMEKTIEATDAKKWQRHYHINSLAPILTFQKIYPYLKRSQYKQAVFTSSILGSIGDYYPTSTAAYGQSKAALNYTVKALSEELKEEGFAIVAIHPGVVATDLLKESGLELGGYNVITEKEAAERQIVLFKKLSKEFNGKFWDASSDKELTW</sequence>
<evidence type="ECO:0000256" key="2">
    <source>
        <dbReference type="ARBA" id="ARBA00022857"/>
    </source>
</evidence>
<comment type="similarity">
    <text evidence="1">Belongs to the short-chain dehydrogenases/reductases (SDR) family.</text>
</comment>
<comment type="caution">
    <text evidence="4">The sequence shown here is derived from an EMBL/GenBank/DDBJ whole genome shotgun (WGS) entry which is preliminary data.</text>
</comment>
<dbReference type="PRINTS" id="PR00081">
    <property type="entry name" value="GDHRDH"/>
</dbReference>
<dbReference type="Gene3D" id="3.40.50.720">
    <property type="entry name" value="NAD(P)-binding Rossmann-like Domain"/>
    <property type="match status" value="1"/>
</dbReference>
<dbReference type="InterPro" id="IPR036291">
    <property type="entry name" value="NAD(P)-bd_dom_sf"/>
</dbReference>
<dbReference type="GO" id="GO:0016491">
    <property type="term" value="F:oxidoreductase activity"/>
    <property type="evidence" value="ECO:0007669"/>
    <property type="project" value="UniProtKB-KW"/>
</dbReference>
<dbReference type="SUPFAM" id="SSF51735">
    <property type="entry name" value="NAD(P)-binding Rossmann-fold domains"/>
    <property type="match status" value="1"/>
</dbReference>
<proteinExistence type="inferred from homology"/>
<reference evidence="4" key="2">
    <citation type="submission" date="2021-01" db="EMBL/GenBank/DDBJ databases">
        <authorList>
            <person name="Schikora-Tamarit M.A."/>
        </authorList>
    </citation>
    <scope>NUCLEOTIDE SEQUENCE</scope>
    <source>
        <strain evidence="4">CBS2887</strain>
    </source>
</reference>
<keyword evidence="3" id="KW-0560">Oxidoreductase</keyword>
<dbReference type="Proteomes" id="UP000774326">
    <property type="component" value="Unassembled WGS sequence"/>
</dbReference>
<evidence type="ECO:0000256" key="3">
    <source>
        <dbReference type="ARBA" id="ARBA00023002"/>
    </source>
</evidence>
<dbReference type="OrthoDB" id="3979708at2759"/>
<dbReference type="InterPro" id="IPR051468">
    <property type="entry name" value="Fungal_SecMetab_SDRs"/>
</dbReference>
<organism evidence="4 5">
    <name type="scientific">Wickerhamomyces pijperi</name>
    <name type="common">Yeast</name>
    <name type="synonym">Pichia pijperi</name>
    <dbReference type="NCBI Taxonomy" id="599730"/>
    <lineage>
        <taxon>Eukaryota</taxon>
        <taxon>Fungi</taxon>
        <taxon>Dikarya</taxon>
        <taxon>Ascomycota</taxon>
        <taxon>Saccharomycotina</taxon>
        <taxon>Saccharomycetes</taxon>
        <taxon>Phaffomycetales</taxon>
        <taxon>Wickerhamomycetaceae</taxon>
        <taxon>Wickerhamomyces</taxon>
    </lineage>
</organism>
<dbReference type="EMBL" id="JAEUBG010002181">
    <property type="protein sequence ID" value="KAH3685088.1"/>
    <property type="molecule type" value="Genomic_DNA"/>
</dbReference>
<dbReference type="PANTHER" id="PTHR43544">
    <property type="entry name" value="SHORT-CHAIN DEHYDROGENASE/REDUCTASE"/>
    <property type="match status" value="1"/>
</dbReference>
<protein>
    <recommendedName>
        <fullName evidence="6">3-oxoacyl-[acyl-carrier-protein] reductase</fullName>
    </recommendedName>
</protein>
<accession>A0A9P8Q6J3</accession>
<dbReference type="GO" id="GO:0005737">
    <property type="term" value="C:cytoplasm"/>
    <property type="evidence" value="ECO:0007669"/>
    <property type="project" value="TreeGrafter"/>
</dbReference>
<evidence type="ECO:0000313" key="5">
    <source>
        <dbReference type="Proteomes" id="UP000774326"/>
    </source>
</evidence>
<gene>
    <name evidence="4" type="ORF">WICPIJ_003965</name>
</gene>
<keyword evidence="2" id="KW-0521">NADP</keyword>
<dbReference type="AlphaFoldDB" id="A0A9P8Q6J3"/>
<evidence type="ECO:0000256" key="1">
    <source>
        <dbReference type="ARBA" id="ARBA00006484"/>
    </source>
</evidence>
<evidence type="ECO:0008006" key="6">
    <source>
        <dbReference type="Google" id="ProtNLM"/>
    </source>
</evidence>
<evidence type="ECO:0000313" key="4">
    <source>
        <dbReference type="EMBL" id="KAH3685088.1"/>
    </source>
</evidence>
<dbReference type="PANTHER" id="PTHR43544:SF7">
    <property type="entry name" value="NADB-LER2"/>
    <property type="match status" value="1"/>
</dbReference>
<reference evidence="4" key="1">
    <citation type="journal article" date="2021" name="Open Biol.">
        <title>Shared evolutionary footprints suggest mitochondrial oxidative damage underlies multiple complex I losses in fungi.</title>
        <authorList>
            <person name="Schikora-Tamarit M.A."/>
            <person name="Marcet-Houben M."/>
            <person name="Nosek J."/>
            <person name="Gabaldon T."/>
        </authorList>
    </citation>
    <scope>NUCLEOTIDE SEQUENCE</scope>
    <source>
        <strain evidence="4">CBS2887</strain>
    </source>
</reference>
<dbReference type="Pfam" id="PF00106">
    <property type="entry name" value="adh_short"/>
    <property type="match status" value="1"/>
</dbReference>